<feature type="transmembrane region" description="Helical" evidence="10">
    <location>
        <begin position="382"/>
        <end position="400"/>
    </location>
</feature>
<keyword evidence="6 10" id="KW-1133">Transmembrane helix</keyword>
<dbReference type="InterPro" id="IPR030659">
    <property type="entry name" value="SecY_CS"/>
</dbReference>
<comment type="subcellular location">
    <subcellularLocation>
        <location evidence="10">Cell membrane</location>
        <topology evidence="10">Multi-pass membrane protein</topology>
    </subcellularLocation>
    <subcellularLocation>
        <location evidence="1 12">Membrane</location>
        <topology evidence="1 12">Multi-pass membrane protein</topology>
    </subcellularLocation>
</comment>
<organism evidence="14">
    <name type="scientific">Thermosporothrix sp. COM3</name>
    <dbReference type="NCBI Taxonomy" id="2490863"/>
    <lineage>
        <taxon>Bacteria</taxon>
        <taxon>Bacillati</taxon>
        <taxon>Chloroflexota</taxon>
        <taxon>Ktedonobacteria</taxon>
        <taxon>Ktedonobacterales</taxon>
        <taxon>Thermosporotrichaceae</taxon>
        <taxon>Thermosporothrix</taxon>
    </lineage>
</organism>
<feature type="transmembrane region" description="Helical" evidence="10">
    <location>
        <begin position="82"/>
        <end position="102"/>
    </location>
</feature>
<comment type="subunit">
    <text evidence="10">Component of the Sec protein translocase complex. Heterotrimer consisting of SecY, SecE and SecG subunits. The heterotrimers can form oligomers, although 1 heterotrimer is thought to be able to translocate proteins. Interacts with the ribosome. Interacts with SecDF, and other proteins may be involved. Interacts with SecA.</text>
</comment>
<evidence type="ECO:0000256" key="13">
    <source>
        <dbReference type="RuleBase" id="RU004349"/>
    </source>
</evidence>
<dbReference type="GO" id="GO:0006605">
    <property type="term" value="P:protein targeting"/>
    <property type="evidence" value="ECO:0007669"/>
    <property type="project" value="UniProtKB-UniRule"/>
</dbReference>
<feature type="transmembrane region" description="Helical" evidence="10">
    <location>
        <begin position="223"/>
        <end position="245"/>
    </location>
</feature>
<evidence type="ECO:0000256" key="11">
    <source>
        <dbReference type="RuleBase" id="RU000537"/>
    </source>
</evidence>
<evidence type="ECO:0000256" key="2">
    <source>
        <dbReference type="ARBA" id="ARBA00005751"/>
    </source>
</evidence>
<feature type="transmembrane region" description="Helical" evidence="10">
    <location>
        <begin position="324"/>
        <end position="344"/>
    </location>
</feature>
<evidence type="ECO:0000256" key="1">
    <source>
        <dbReference type="ARBA" id="ARBA00004141"/>
    </source>
</evidence>
<proteinExistence type="inferred from homology"/>
<keyword evidence="5 10" id="KW-0653">Protein transport</keyword>
<keyword evidence="7 10" id="KW-0811">Translocation</keyword>
<feature type="transmembrane region" description="Helical" evidence="10">
    <location>
        <begin position="122"/>
        <end position="145"/>
    </location>
</feature>
<evidence type="ECO:0000256" key="7">
    <source>
        <dbReference type="ARBA" id="ARBA00023010"/>
    </source>
</evidence>
<dbReference type="HAMAP" id="MF_01465">
    <property type="entry name" value="SecY"/>
    <property type="match status" value="1"/>
</dbReference>
<dbReference type="GO" id="GO:0043952">
    <property type="term" value="P:protein transport by the Sec complex"/>
    <property type="evidence" value="ECO:0007669"/>
    <property type="project" value="UniProtKB-UniRule"/>
</dbReference>
<evidence type="ECO:0000256" key="10">
    <source>
        <dbReference type="HAMAP-Rule" id="MF_01465"/>
    </source>
</evidence>
<keyword evidence="10" id="KW-1003">Cell membrane</keyword>
<dbReference type="SUPFAM" id="SSF103491">
    <property type="entry name" value="Preprotein translocase SecY subunit"/>
    <property type="match status" value="1"/>
</dbReference>
<dbReference type="PANTHER" id="PTHR10906">
    <property type="entry name" value="SECY/SEC61-ALPHA FAMILY MEMBER"/>
    <property type="match status" value="1"/>
</dbReference>
<feature type="transmembrane region" description="Helical" evidence="10">
    <location>
        <begin position="266"/>
        <end position="291"/>
    </location>
</feature>
<accession>A0A455SK24</accession>
<dbReference type="InterPro" id="IPR002208">
    <property type="entry name" value="SecY/SEC61-alpha"/>
</dbReference>
<evidence type="ECO:0000256" key="3">
    <source>
        <dbReference type="ARBA" id="ARBA00022448"/>
    </source>
</evidence>
<name>A0A455SK24_9CHLR</name>
<dbReference type="PIRSF" id="PIRSF004557">
    <property type="entry name" value="SecY"/>
    <property type="match status" value="1"/>
</dbReference>
<dbReference type="InterPro" id="IPR026593">
    <property type="entry name" value="SecY"/>
</dbReference>
<protein>
    <recommendedName>
        <fullName evidence="9 10">Protein translocase subunit SecY</fullName>
    </recommendedName>
</protein>
<dbReference type="AlphaFoldDB" id="A0A455SK24"/>
<dbReference type="EMBL" id="AP019376">
    <property type="protein sequence ID" value="BBH87970.1"/>
    <property type="molecule type" value="Genomic_DNA"/>
</dbReference>
<dbReference type="GO" id="GO:0005886">
    <property type="term" value="C:plasma membrane"/>
    <property type="evidence" value="ECO:0007669"/>
    <property type="project" value="UniProtKB-SubCell"/>
</dbReference>
<evidence type="ECO:0000256" key="5">
    <source>
        <dbReference type="ARBA" id="ARBA00022927"/>
    </source>
</evidence>
<sequence>MWQKLRLLWGIHDIRRKFLLTSGLLLVFRVLAHIPVPLTAYQREQLLALMQNTQSTQGQLLSFFNLFSGGALQNFSLVALGIYPYITATIVVQLLTPLIPALQRMQEAGERGKQQLMQMTRLCAVPLAFLQALSQTALLANIGVLDPATFNLFGAHWLQTLAILLSLTAGTIILIWLAELITEHGIGNGTSIIIVAGILSSLPGSIQRTILSLFTSGGNGSSVVTLAALFLLLLLLLLSMVYMYSGQRRVPVSYPTKRNKLHAFRHTTFLPMQVNSVGMIPLIFAQAFLLFPHTIGQLLAGSQLPWAREAGRWITLYLSNPTTWYYWLIYAVLTAAFTYFYTYVQWQQQNIAESLQKQGAIIEGYRPGEATNRYLSRILSRITFGGALFLCCMVVLPTFFQIGGNIPVNSSSLLIAVGVILDTLRQLNAQVVARNYSGFLSE</sequence>
<keyword evidence="4 10" id="KW-0812">Transmembrane</keyword>
<feature type="transmembrane region" description="Helical" evidence="10">
    <location>
        <begin position="185"/>
        <end position="203"/>
    </location>
</feature>
<comment type="caution">
    <text evidence="10">Lacks conserved residue(s) required for the propagation of feature annotation.</text>
</comment>
<dbReference type="NCBIfam" id="TIGR00967">
    <property type="entry name" value="3a0501s007"/>
    <property type="match status" value="1"/>
</dbReference>
<dbReference type="Pfam" id="PF00344">
    <property type="entry name" value="SecY"/>
    <property type="match status" value="1"/>
</dbReference>
<dbReference type="PROSITE" id="PS00756">
    <property type="entry name" value="SECY_2"/>
    <property type="match status" value="1"/>
</dbReference>
<dbReference type="PRINTS" id="PR00303">
    <property type="entry name" value="SECYTRNLCASE"/>
</dbReference>
<dbReference type="GO" id="GO:0065002">
    <property type="term" value="P:intracellular protein transmembrane transport"/>
    <property type="evidence" value="ECO:0007669"/>
    <property type="project" value="UniProtKB-UniRule"/>
</dbReference>
<evidence type="ECO:0000256" key="8">
    <source>
        <dbReference type="ARBA" id="ARBA00023136"/>
    </source>
</evidence>
<dbReference type="Gene3D" id="1.10.3370.10">
    <property type="entry name" value="SecY subunit domain"/>
    <property type="match status" value="1"/>
</dbReference>
<reference evidence="14" key="1">
    <citation type="submission" date="2018-12" db="EMBL/GenBank/DDBJ databases">
        <title>Novel natural products biosynthetic potential of the class Ktedonobacteria.</title>
        <authorList>
            <person name="Zheng Y."/>
            <person name="Saitou A."/>
            <person name="Wang C.M."/>
            <person name="Toyoda A."/>
            <person name="Minakuchi Y."/>
            <person name="Sekiguchi Y."/>
            <person name="Ueda K."/>
            <person name="Takano H."/>
            <person name="Sakai Y."/>
            <person name="Yokota A."/>
            <person name="Yabe S."/>
        </authorList>
    </citation>
    <scope>NUCLEOTIDE SEQUENCE</scope>
    <source>
        <strain evidence="14">COM3</strain>
    </source>
</reference>
<evidence type="ECO:0000256" key="6">
    <source>
        <dbReference type="ARBA" id="ARBA00022989"/>
    </source>
</evidence>
<dbReference type="InterPro" id="IPR023201">
    <property type="entry name" value="SecY_dom_sf"/>
</dbReference>
<evidence type="ECO:0000256" key="12">
    <source>
        <dbReference type="RuleBase" id="RU003484"/>
    </source>
</evidence>
<dbReference type="PROSITE" id="PS00755">
    <property type="entry name" value="SECY_1"/>
    <property type="match status" value="1"/>
</dbReference>
<dbReference type="FunFam" id="1.10.3370.10:FF:000001">
    <property type="entry name" value="Preprotein translocase subunit SecY"/>
    <property type="match status" value="1"/>
</dbReference>
<keyword evidence="8 10" id="KW-0472">Membrane</keyword>
<gene>
    <name evidence="14" type="primary">secY_1</name>
    <name evidence="10" type="synonym">secY</name>
    <name evidence="14" type="ORF">KTC_27210</name>
</gene>
<evidence type="ECO:0000256" key="9">
    <source>
        <dbReference type="ARBA" id="ARBA00039733"/>
    </source>
</evidence>
<evidence type="ECO:0000256" key="4">
    <source>
        <dbReference type="ARBA" id="ARBA00022692"/>
    </source>
</evidence>
<evidence type="ECO:0000313" key="14">
    <source>
        <dbReference type="EMBL" id="BBH87970.1"/>
    </source>
</evidence>
<comment type="function">
    <text evidence="10 11">The central subunit of the protein translocation channel SecYEG. Consists of two halves formed by TMs 1-5 and 6-10. These two domains form a lateral gate at the front which open onto the bilayer between TMs 2 and 7, and are clamped together by SecE at the back. The channel is closed by both a pore ring composed of hydrophobic SecY resides and a short helix (helix 2A) on the extracellular side of the membrane which forms a plug. The plug probably moves laterally to allow the channel to open. The ring and the pore may move independently.</text>
</comment>
<keyword evidence="3 10" id="KW-0813">Transport</keyword>
<feature type="transmembrane region" description="Helical" evidence="10">
    <location>
        <begin position="157"/>
        <end position="178"/>
    </location>
</feature>
<comment type="similarity">
    <text evidence="2 10 13">Belongs to the SecY/SEC61-alpha family.</text>
</comment>